<evidence type="ECO:0000313" key="5">
    <source>
        <dbReference type="Proteomes" id="UP000659697"/>
    </source>
</evidence>
<feature type="region of interest" description="Disordered" evidence="2">
    <location>
        <begin position="206"/>
        <end position="225"/>
    </location>
</feature>
<evidence type="ECO:0000256" key="2">
    <source>
        <dbReference type="SAM" id="MobiDB-lite"/>
    </source>
</evidence>
<organism evidence="4 5">
    <name type="scientific">Alishewanella longhuensis</name>
    <dbReference type="NCBI Taxonomy" id="1091037"/>
    <lineage>
        <taxon>Bacteria</taxon>
        <taxon>Pseudomonadati</taxon>
        <taxon>Pseudomonadota</taxon>
        <taxon>Gammaproteobacteria</taxon>
        <taxon>Alteromonadales</taxon>
        <taxon>Alteromonadaceae</taxon>
        <taxon>Alishewanella</taxon>
    </lineage>
</organism>
<keyword evidence="5" id="KW-1185">Reference proteome</keyword>
<dbReference type="Pfam" id="PF00263">
    <property type="entry name" value="Secretin"/>
    <property type="match status" value="1"/>
</dbReference>
<gene>
    <name evidence="4" type="ORF">GCM10010919_15390</name>
</gene>
<evidence type="ECO:0000313" key="4">
    <source>
        <dbReference type="EMBL" id="GHG67015.1"/>
    </source>
</evidence>
<evidence type="ECO:0000259" key="3">
    <source>
        <dbReference type="Pfam" id="PF00263"/>
    </source>
</evidence>
<protein>
    <recommendedName>
        <fullName evidence="3">Type II/III secretion system secretin-like domain-containing protein</fullName>
    </recommendedName>
</protein>
<dbReference type="SUPFAM" id="SSF48452">
    <property type="entry name" value="TPR-like"/>
    <property type="match status" value="1"/>
</dbReference>
<dbReference type="Proteomes" id="UP000659697">
    <property type="component" value="Unassembled WGS sequence"/>
</dbReference>
<reference evidence="5" key="1">
    <citation type="journal article" date="2019" name="Int. J. Syst. Evol. Microbiol.">
        <title>The Global Catalogue of Microorganisms (GCM) 10K type strain sequencing project: providing services to taxonomists for standard genome sequencing and annotation.</title>
        <authorList>
            <consortium name="The Broad Institute Genomics Platform"/>
            <consortium name="The Broad Institute Genome Sequencing Center for Infectious Disease"/>
            <person name="Wu L."/>
            <person name="Ma J."/>
        </authorList>
    </citation>
    <scope>NUCLEOTIDE SEQUENCE [LARGE SCALE GENOMIC DNA]</scope>
    <source>
        <strain evidence="5">CGMCC 1.7003</strain>
    </source>
</reference>
<feature type="compositionally biased region" description="Low complexity" evidence="2">
    <location>
        <begin position="207"/>
        <end position="219"/>
    </location>
</feature>
<dbReference type="Gene3D" id="1.25.40.10">
    <property type="entry name" value="Tetratricopeptide repeat domain"/>
    <property type="match status" value="1"/>
</dbReference>
<dbReference type="EMBL" id="BNAO01000003">
    <property type="protein sequence ID" value="GHG67015.1"/>
    <property type="molecule type" value="Genomic_DNA"/>
</dbReference>
<dbReference type="InterPro" id="IPR011990">
    <property type="entry name" value="TPR-like_helical_dom_sf"/>
</dbReference>
<dbReference type="RefSeq" id="WP_189431956.1">
    <property type="nucleotide sequence ID" value="NZ_BNAO01000003.1"/>
</dbReference>
<evidence type="ECO:0000256" key="1">
    <source>
        <dbReference type="RuleBase" id="RU004003"/>
    </source>
</evidence>
<dbReference type="InterPro" id="IPR004846">
    <property type="entry name" value="T2SS/T3SS_dom"/>
</dbReference>
<comment type="similarity">
    <text evidence="1">Belongs to the bacterial secretin family.</text>
</comment>
<name>A0ABQ3KXA9_9ALTE</name>
<feature type="domain" description="Type II/III secretion system secretin-like" evidence="3">
    <location>
        <begin position="311"/>
        <end position="458"/>
    </location>
</feature>
<sequence length="517" mass="56527">MIIKASFRRRFAPLFSLFTTESASSSRLFLALCTSFILAGCGGTPARDQAVSLQQNLGHDWRKHYYYGMQFLQESTLAANSDTFARAAFSSAARFSRDYAPAFIGLGVASMRLGNFPDAQVAFLNAALIDDRSRYWAYSAIAALQHGDERVARALHDAMQAALIQDDDEASRFVRQLYNVQDYNGPMERIANYTADAGVSSSLLCQGNSSDSGNNTDSNESASSLSDLATQQEICRNLNIVTNVYFVRRFSTDDTSRGTDFFENLTFQLSAGTNKEFRRDNGDRSDSLLNQVELSIPAIQYALRVTPQLTKSSIQVSAAPSIMTSIGNESQITEGANLTILYNATGYAQQFTAETGTTLNLIPELATPNYVKLALKFEYSNVRGLSPSGNAQVLDVAKDTYAITGTFPYGQPVVLGTIASGTHSFSESGQSGLRRTPLLGGAFGRSDNNQIMSETIILGVLSEPEVFRRNREERIISVMQDKGVSVTLNEAFQRRKAIHSAPDIAVDAISFLKRLSP</sequence>
<proteinExistence type="inferred from homology"/>
<comment type="caution">
    <text evidence="4">The sequence shown here is derived from an EMBL/GenBank/DDBJ whole genome shotgun (WGS) entry which is preliminary data.</text>
</comment>
<accession>A0ABQ3KXA9</accession>